<comment type="caution">
    <text evidence="11">The sequence shown here is derived from an EMBL/GenBank/DDBJ whole genome shotgun (WGS) entry which is preliminary data.</text>
</comment>
<dbReference type="SMART" id="SM00826">
    <property type="entry name" value="PKS_DH"/>
    <property type="match status" value="1"/>
</dbReference>
<dbReference type="SUPFAM" id="SSF53901">
    <property type="entry name" value="Thiolase-like"/>
    <property type="match status" value="4"/>
</dbReference>
<dbReference type="InterPro" id="IPR014030">
    <property type="entry name" value="Ketoacyl_synth_N"/>
</dbReference>
<dbReference type="CDD" id="cd08952">
    <property type="entry name" value="KR_1_SDR_x"/>
    <property type="match status" value="2"/>
</dbReference>
<dbReference type="InterPro" id="IPR049551">
    <property type="entry name" value="PKS_DH_C"/>
</dbReference>
<dbReference type="InterPro" id="IPR014043">
    <property type="entry name" value="Acyl_transferase_dom"/>
</dbReference>
<dbReference type="InterPro" id="IPR016039">
    <property type="entry name" value="Thiolase-like"/>
</dbReference>
<dbReference type="InterPro" id="IPR009081">
    <property type="entry name" value="PP-bd_ACP"/>
</dbReference>
<accession>A0ABQ4A5N1</accession>
<dbReference type="SMART" id="SM00827">
    <property type="entry name" value="PKS_AT"/>
    <property type="match status" value="4"/>
</dbReference>
<dbReference type="Pfam" id="PF16197">
    <property type="entry name" value="KAsynt_C_assoc"/>
    <property type="match status" value="4"/>
</dbReference>
<protein>
    <recommendedName>
        <fullName evidence="13">Acyl transferase domain-containing protein</fullName>
    </recommendedName>
</protein>
<reference evidence="11 12" key="1">
    <citation type="submission" date="2021-01" db="EMBL/GenBank/DDBJ databases">
        <title>Whole genome shotgun sequence of Actinoplanes humidus NBRC 14915.</title>
        <authorList>
            <person name="Komaki H."/>
            <person name="Tamura T."/>
        </authorList>
    </citation>
    <scope>NUCLEOTIDE SEQUENCE [LARGE SCALE GENOMIC DNA]</scope>
    <source>
        <strain evidence="11 12">NBRC 14915</strain>
    </source>
</reference>
<dbReference type="Gene3D" id="3.40.366.10">
    <property type="entry name" value="Malonyl-Coenzyme A Acyl Carrier Protein, domain 2"/>
    <property type="match status" value="4"/>
</dbReference>
<sequence>MSQQPPVWQEPIAVVGLSCRLPQAPDPAAFWRLLQTGTNAVTAAPADRWDPAELTDLEPGSPIRTGTRWGGFLDDVSGFDPAFFGISPREASTMDPQQRLILELAWEAFEDARIVPATVRGSACGVFVGSMYSDYATVLHSHGLDAVGAYSLPGLNRGIIANRVSYLLGVNGPSLTVDSGQSSALVAVHLAAESLLRGESTVAVAGGINLNLTPEGHVAVERFGGLSPDGRAFTFDARANGTVRGEGGGIVVLKTLHRAIADDDRVYAVLRGSAVNNDGGGAGLTAPNRQAQEDVIRLAHERAGVRARDVQYVELHGTGTRVGDPIEAAALAATAGSASGRVRPLEVGSVKTNIGHLEGAAGIAGLLKTVLSVWHGQLPPSLNFETPNPDIPFGEWGLRVRTETGLWPDPDGPRVAGVTAVGMGGTNCHMIVAAAPALPAEEEATPALPAEEETTPALPAGEEAAPDVTAERLVAWPLSARSELALRGQARRLHDWLIDRSPERPADVALSLGTTRSVFEHRAVALGRTRDELLGSVSSLALGDEAPGLVRGEDRGAGVVFVFPGQGSEWLGMAGPLLESSAVFREQAQRCDEALREYVDWSVLDVLRQAPGAPELAPYEVLQPTLFTVMVSLAALWRSCGVEPAAVVGHSQGEVAAAYVAGALSLTDAMRIMVARSRLWWSLLGTGAGASVRLSAGEVRELLAGRGDGLVVTVDNGPRSCIVAGLPAEVEALVADLTGAGIRARMVLQVAPHSPQVEPLRDRLLDEIGEVTPLPATIPFYSTVTGGLLGAAALDSGYWYRNVREPVSFAGTVQRLLETGPRLFLEVSAHPVLRGSIEEAIDAYGSRAACVNSLRRDRGDSDQMLLSLAEAYTHGARVDWAAVPADTDAGVVDLPTYAFQRERYWISGSASRPVRTGDATATPDHAGSAGEQTGSVPALLRRIEEANEPADHVVARFVRVHTAAALGYHDVLAVPMERNFKELGFDSTMAVELRNRLVRASGFPLPDSLLFDHPTPAGVARQILAQAVGETPAVTATAAVTLDEPLAIVGMGCRLPGGVGSPDELWQLVVDGTDALSAFPADRGWSLDGLGDGFAPEAGFLSDVAGFDAEFFGISPREATGMDPQQRLLLEVSWEAFERAGIDPAPLRGSSTGVFVGAMAQDYGPRMYEAGQDLNGYLLTGTSTSVASGRIAYTYGFEGPALTVDTACSSSLVALHLAGQALRRGECDLAVVGGATALASPGIFVEFARQGGLATDGRCKAFAEAADGTGWAEGVGVLLVERLSDARRNGRQVLAVVRGSAVNQDGASNGLTAPSGPAQQKVITQALANAGLAPADVDAVEAHGTGTRLGDPIEAQAILATYGRQREPGQPVWIGSLKSNIGHAQAAAGIAGVIKMVQAMRHGVLPRTLHVDQPSSRVDWSSGTAALLTEQQPWPSLDRARRAAVSSFGISGTNAHVILEQATGSEDAPSSEPGPTPAAGAWPVAWALSARTPAALAAQAEQLRSLLGAADPVPVEAVAAGLARRARLPYRAVVLGTDREELGTGLAALSGDVPAAGLVRGITHESARMALVFPGQGSQWAGMAAQLWAGDPAFAGRMRECQEALDPYVDWTLREVLDPGADPALLQRVDVVQPALFAVMVSLSAVWAAHGAAPQAVVGHSQGEIAAAYVAGALSLPDAARVAALRSRALVDLAGTGGMMSIALPADEVDRLIEPWQGQVSLAAYNGPASNVVSGTGPALREVRAECERRGIRARLVAVDYASHCAQVEPLQERLLAELAPITPRSAPVPFYSTVTGGLIDTAQMDATYWYRNARSPVLFAQTVRTMLDDGVRLFVESSPHPVLGMAVQDCIEQAGASGAAVLGSLRRDDGGPARMLTSLAEGFTLGLPVELSVAVTTAAAELPTYPFQHERYWLEPGLAGRAGTAGLGLRAAGHPFLPAGMDLAAGGQVLTGTLSLRTHPWLADHAVRGVALLPGTALAELALHAGDNAGCAQVEELTLHAPLVLPADERCQLQVVIGPPGETGRRDIEIHSRLDPGPGEAPWTTNATGVLTPAALVPATDRSGAWPPAHAAAVPLTGGYDLLAGLGYDYGPAFQGLRGMWTAADETYVDVVLPGAAGTADPAGFGIHPALWDALLHAIALRGADDGTGPALLPFTWSGVSLHATGASRLRASLRATGNDTFSVDAFDEGGEPVLTVRSLTMRPLPAGSLDQASTAVPDGLHVVAWVPVEPADRPGPEPDPATWATLGPVDTGLAAVLAAAGRPAAEHPGPEALTRAVAEGAEAPGVVLVSVHADPALTAPQAAHAATRQMLELLQTWLSDPDPGPAPLVVLTRRAVATEPGDAIGSPADAAVRGLVRTAVTEHPGRFVLVDVDGTEASWHALAAALGTGEPELALRAGTVRVPRLARVPATATLSPPDEPAWRLDTSTAGTLDAMVLAPAPDALRVLGEGEVRVAVHAAGVNFRDVLAALAFDDVLAAIDTHAGAATMGIEAAGTVLDIGPGVVGLAPGDRVMGMVDGAFGPVAVTDQRLLIPVPAAWSTIHAAGVPAVFMTALHGLVDLVGLSAGERVLIHAGAGGVGMAAIQLARHLGAEVFATASPGKWDTLRALGVEDDHIASSRTLDFAGQFAAVTAGSGMDVVLNSLAGDFTDASLRLLRPGGRFIEMGKTDIRSAGSVGAAHPGVRYQAFDLPSLDPGHLGRLLRDLAVLFDREALRPIPVRHWDIRRAPEAFRHLSQARHVGKVVLTLPAPLDPDGTVLVTGGTGMIGTLLAEHLVTRYGVRHLLLTSRRGPDAPGAGQLTQRLAALGATVSVLACDTADRDALAALMDAIPDAHPLTAVLHTAGVLDDGIVETLTPPQVDSVLRAKADAAWHLHELTADLPLTAFVLFSSVAGTLGTPGQGNYAAANAFLDALAQQRRSAGLRGTSMAWGLWAQPGGMTGHLGTADRQRLSRAGLAAMAPRDGLALFDAALAADLPYLVPARLDLAGPAGGTAPVPALLRGLLRAPRRRTTTAAAPAQQGSSLARRLAGCAPEDRAALVLGTVRAQAATVLGHDSPGTIAADRPFRDLGFDSLTAVELRNRLVAETGLRLGTTVVFDHPTPAALAALILGEIAGDTPGAGSPTVGSPTAPVTTGDDEPIAVVAMSCRLPGGVRSPEDLWELLTEGGDGLAAFPADRGWNLAGRYDEDADRPGTYYQREGGFLQDVDQFDPEFFGISPREALAMDPQQRLLLEIAWEGMERAGIDPAALRGSQAGVFVGAMTMDYGPDPLQAPADLEGYLLTGTTGSVASGRLSYTFGLGGPAVTVDTACSSSLVAVHLAVQSLRRGECPLALAAGVTVVPSPGMFVGFSRQRALAPDGRCKAFSADADGFGIAEGATMVVLERLSDAQRNGHPVLALIRGTAVNQDGASNGLTAPNGPSQQRVIRQALADAGVPAAEVDAVEAHGTGTKLGDPIEAEALLATYGREHPADRPLLLGSVKSNIGHTQAASGLAGLIKMVLALRHGVVPRSLNITEPTPHVDWSSGTVALATEATPWPRTGHPRRAGVSSFGISGTNAHTVLEEAPAGEPAGQPAAGQPSAGPAPLVLSARTTEALLAHAARLAPAVARLEPADAAHALLSRAVFEHRAVVVDGGAGALTALAEGNETGRVAVGVARPAGKVVFVFPGQGSQWLGMGAALAGSSPVFRASLDECAAALAPYVDWSLRDVLADAAALERVDVVQPALWAVMVSLATLWRSYGVEPDAVVGHSQGEIAAACVAGSLSLADAAKVVALRSRAILALSGRGGMVSLAVPVDQATERIEPWDGRIWVAAVNGPGAVVVAGDTDALDELIETCTAGGVRARRVPVDYASHTPHVEHIRDELATLLAGVEPRPASVPMLSTVTGEWLTGSEVGAGYWYENLRNPVRFEEATRGLLDWGAGAFVECSAHPVLTIGVRDTVESAARDAVVVGTLRRDDGDLGRFLLSCAEAYVEGMPFDWHAVVPAGRRVDLPTYPFQRRRFWLEETPGNTAGGAPELADFWAAVERGDLATTLDVPADAPLTDVLPALAGWRRRQEDRSAADSWRYRITWRPLAATEEPALSGTWLVAASATVAEHPWYAAAVGALRSHGADVRRVDGSPESLRDLDVVPGGVLSLLALDDRPGPAEQVVPIGLAGTLALVRALGDAGIDAPLWLATTGAVSVGRSDPLTRPEQSQVWGLGLTVGLEHPGRWGGIVDLPATPDPRSATRLMTVLAGHSGEDQLAIRASGVSVRRFTRASVPAPAPAWRTTGTALVTGGTGGIGGHIARWLATAGAGHIVLAGRRGPAAPGVPELEAELTALDVRVTVASCDITDRDALARLFARLDAEGSPVRSVFHAAGAAVSAPLTGTEPGDLAEALAAKAGGAAHLDELCASRDLDAFVLFSSGSAVWGSGELGAYGAANAFLDGLAQRRHAEGLPATSVSWGMWAGAGMATGDINDQLRRRGMRAMRPELAIGALATALAAGETTVTVADIDWDRFTPGFTAARSRPLISEIPDVVALAARDTGPEPATGGAMAGRLAALTAADRHRVLLDLVRDHVAAVLGHDGPGSVTPDRAFRELGVDSLTALEVRKRLTTAIGTRLSSTVVFDHPTPEELARHLHSVVLGNRPGAADTATPTPAGTGEPIAIVAMSCRYPGGVRGPEDLWSMVLAGHDAVGPFPGDRGWDIERLYPADAEVQGRSRTLEGAFVDEAGGFDAGFFGISPREALAMDPQQRQVLELAWEAFERAGIDPHSVRETATGVFIGASPQNYAGNLDQTQPTVEGYRLTGDALSVVSGRISYSLGLRGPAVTVDTACSSSLVALHLAAQALRSGECTMALAGGTAIMVTPAPFAEFSRQDGLASDGRCKPFADAADGVGWGEGAGLVLLERLADAEANGHEVLAVVRGSAINQDGASNGLSAPSGPAQQRVIRAALAGAGLSAPDIDAVEAHGTGTRLGDPIEAQALLATYGQDRPADRPLLLGALKSNIGHTQAASGIAGVIKMVMALRNGVLPRTLHLDRPSRHVDWTSGAVELLAEQRPWPLTGRPRRAAVSAFGVSGTNGHVILEQAGTPDPAPAAEPDGSPIAWALSARNTESLRGQAVRLAAAVDEEPGLSPVDVAATLAAGRAALDKRAVVLGTDLSGLRAGVAALATDTSSPAVVRGAPDGGRFAVLFSGQGSQRIGMGRDLYEQHPVFADALDEVSAHFDPLLAMPLRDVVFGDDQATLDRTEYAQPALFAVEVALFRLWESWGLRPDALAGHSIGELTAAYVAGVFSLPDACAIVAARGALMQALPAGGAMVAVQATEDEITPQCGEFVGIAAINGPDALVLSGREHEVLDLAARLKQRGRKVSRLRVSHAFHSPLMEPMLADFRRVVAGTTAHSPALPIVSTLTGAPAGANEMASPDYWVRHVLRPVRFADGLAALVAQGVTTMVEAGPGGVLAAMGQDSAPEAVFVPSLRSDRTGPESIALAAAWLFVRGAPLDLTALLHGRGGRVDLPTYPFQHERYWLDVPVVERLSPVEARFWEVVEGGDLGGLARTLDVASDDPLSVVLPRLSVWRREQRDRSAVEGWQYRVRWSPVGVGAGRLDGAWLVVAAAGDDRAEWVRESLARNGAEVYVRGVDLAGVDDLPALRGVVSCGGELDALVDLIRVLDVPLWVVTTDAVAADAGDGVSGFEQAMLWGLGRVAALEFPGRWGGLVDLPVVCDDMTGDLLASVLAGASGEDQVAVRAGRVLGRRLERVVPGGSSEAGWSPRGTVLVTGGLGALGGQVARWVAARGAEHVVLVSRRGGAAEGAGALEAELAGLGARVTFAACDVADRESVAELLDSLPPINAVVHTAGIERSRPLAELGPDELAEVLSAKTGGARNLHELLAGTPLDAFIMFSSAAGVWGGGAQGAYAAANAYLDALADHRIAAGLPATAVAWGPWGGGGMAAEAGHETTERLRRGGLSLMAPAMAIACLATILDRGDGNAVVADVDWERFAGSFMAQRPSPLLGDLPEVRAAAGKAPGGTGESALAQSLAGLDETGQELHLTELIRHEAAAVLGHLTTEAFPANRAFKDLGFDSLTAVELRNRLTVVTGLRLPSTLVFDHPSAVAIARHLRTLLPQAGPRPGTGLLDHLEQLESAMLAGTDDRTAAVVDNRLRALLARWSDIRAGAAAREAGSDLADISDDELFGYLDTELETS</sequence>
<keyword evidence="4" id="KW-0511">Multifunctional enzyme</keyword>
<dbReference type="Pfam" id="PF00109">
    <property type="entry name" value="ketoacyl-synt"/>
    <property type="match status" value="4"/>
</dbReference>
<dbReference type="InterPro" id="IPR055123">
    <property type="entry name" value="SpnB-like_Rossmann"/>
</dbReference>
<feature type="domain" description="Ketosynthase family 3 (KS3)" evidence="9">
    <location>
        <begin position="9"/>
        <end position="434"/>
    </location>
</feature>
<keyword evidence="1" id="KW-0596">Phosphopantetheine</keyword>
<dbReference type="Gene3D" id="3.40.47.10">
    <property type="match status" value="4"/>
</dbReference>
<dbReference type="Pfam" id="PF08240">
    <property type="entry name" value="ADH_N"/>
    <property type="match status" value="1"/>
</dbReference>
<evidence type="ECO:0000256" key="3">
    <source>
        <dbReference type="ARBA" id="ARBA00022679"/>
    </source>
</evidence>
<dbReference type="InterPro" id="IPR020807">
    <property type="entry name" value="PKS_DH"/>
</dbReference>
<keyword evidence="5" id="KW-0012">Acyltransferase</keyword>
<gene>
    <name evidence="11" type="ORF">Ahu01nite_092450</name>
</gene>
<dbReference type="Gene3D" id="3.40.50.720">
    <property type="entry name" value="NAD(P)-binding Rossmann-like Domain"/>
    <property type="match status" value="3"/>
</dbReference>
<feature type="active site" description="Proton donor; for dehydratase activity" evidence="6">
    <location>
        <position position="2134"/>
    </location>
</feature>
<dbReference type="PANTHER" id="PTHR43775">
    <property type="entry name" value="FATTY ACID SYNTHASE"/>
    <property type="match status" value="1"/>
</dbReference>
<evidence type="ECO:0000256" key="2">
    <source>
        <dbReference type="ARBA" id="ARBA00022553"/>
    </source>
</evidence>
<dbReference type="InterPro" id="IPR018201">
    <property type="entry name" value="Ketoacyl_synth_AS"/>
</dbReference>
<dbReference type="InterPro" id="IPR002364">
    <property type="entry name" value="Quin_OxRdtase/zeta-crystal_CS"/>
</dbReference>
<feature type="active site" description="Proton acceptor; for dehydratase activity" evidence="6">
    <location>
        <position position="1966"/>
    </location>
</feature>
<dbReference type="PROSITE" id="PS52004">
    <property type="entry name" value="KS3_2"/>
    <property type="match status" value="4"/>
</dbReference>
<evidence type="ECO:0000259" key="8">
    <source>
        <dbReference type="PROSITE" id="PS50075"/>
    </source>
</evidence>
<dbReference type="Pfam" id="PF14765">
    <property type="entry name" value="PS-DH"/>
    <property type="match status" value="1"/>
</dbReference>
<dbReference type="Pfam" id="PF18369">
    <property type="entry name" value="PKS_DE"/>
    <property type="match status" value="2"/>
</dbReference>
<dbReference type="PROSITE" id="PS00606">
    <property type="entry name" value="KS3_1"/>
    <property type="match status" value="3"/>
</dbReference>
<dbReference type="Gene3D" id="3.30.70.3290">
    <property type="match status" value="4"/>
</dbReference>
<dbReference type="InterPro" id="IPR057326">
    <property type="entry name" value="KR_dom"/>
</dbReference>
<dbReference type="PROSITE" id="PS01162">
    <property type="entry name" value="QOR_ZETA_CRYSTAL"/>
    <property type="match status" value="1"/>
</dbReference>
<dbReference type="Pfam" id="PF22953">
    <property type="entry name" value="SpnB_Rossmann"/>
    <property type="match status" value="1"/>
</dbReference>
<evidence type="ECO:0000256" key="1">
    <source>
        <dbReference type="ARBA" id="ARBA00022450"/>
    </source>
</evidence>
<dbReference type="SUPFAM" id="SSF52151">
    <property type="entry name" value="FabD/lysophospholipase-like"/>
    <property type="match status" value="4"/>
</dbReference>
<feature type="region of interest" description="C-terminal hotdog fold" evidence="6">
    <location>
        <begin position="2072"/>
        <end position="2212"/>
    </location>
</feature>
<dbReference type="InterPro" id="IPR049552">
    <property type="entry name" value="PKS_DH_N"/>
</dbReference>
<dbReference type="InterPro" id="IPR013154">
    <property type="entry name" value="ADH-like_N"/>
</dbReference>
<keyword evidence="3" id="KW-0808">Transferase</keyword>
<evidence type="ECO:0000256" key="4">
    <source>
        <dbReference type="ARBA" id="ARBA00023268"/>
    </source>
</evidence>
<evidence type="ECO:0000256" key="6">
    <source>
        <dbReference type="PROSITE-ProRule" id="PRU01363"/>
    </source>
</evidence>
<dbReference type="SUPFAM" id="SSF55048">
    <property type="entry name" value="Probable ACP-binding domain of malonyl-CoA ACP transacylase"/>
    <property type="match status" value="4"/>
</dbReference>
<dbReference type="Pfam" id="PF21089">
    <property type="entry name" value="PKS_DH_N"/>
    <property type="match status" value="1"/>
</dbReference>
<dbReference type="InterPro" id="IPR049900">
    <property type="entry name" value="PKS_mFAS_DH"/>
</dbReference>
<feature type="domain" description="Carrier" evidence="8">
    <location>
        <begin position="4552"/>
        <end position="4627"/>
    </location>
</feature>
<dbReference type="NCBIfam" id="NF045894">
    <property type="entry name" value="PKS_plus_SDR"/>
    <property type="match status" value="2"/>
</dbReference>
<feature type="domain" description="Carrier" evidence="8">
    <location>
        <begin position="944"/>
        <end position="1027"/>
    </location>
</feature>
<dbReference type="Gene3D" id="3.10.129.110">
    <property type="entry name" value="Polyketide synthase dehydratase"/>
    <property type="match status" value="1"/>
</dbReference>
<dbReference type="SUPFAM" id="SSF47336">
    <property type="entry name" value="ACP-like"/>
    <property type="match status" value="4"/>
</dbReference>
<dbReference type="InterPro" id="IPR036736">
    <property type="entry name" value="ACP-like_sf"/>
</dbReference>
<feature type="domain" description="Ketosynthase family 3 (KS3)" evidence="9">
    <location>
        <begin position="4646"/>
        <end position="5072"/>
    </location>
</feature>
<dbReference type="SMART" id="SM00825">
    <property type="entry name" value="PKS_KS"/>
    <property type="match status" value="4"/>
</dbReference>
<dbReference type="Pfam" id="PF13602">
    <property type="entry name" value="ADH_zinc_N_2"/>
    <property type="match status" value="1"/>
</dbReference>
<dbReference type="RefSeq" id="WP_203843058.1">
    <property type="nucleotide sequence ID" value="NZ_BAAATV010000031.1"/>
</dbReference>
<keyword evidence="2" id="KW-0597">Phosphoprotein</keyword>
<evidence type="ECO:0000256" key="5">
    <source>
        <dbReference type="ARBA" id="ARBA00023315"/>
    </source>
</evidence>
<dbReference type="CDD" id="cd05195">
    <property type="entry name" value="enoyl_red"/>
    <property type="match status" value="1"/>
</dbReference>
<feature type="region of interest" description="Disordered" evidence="7">
    <location>
        <begin position="912"/>
        <end position="933"/>
    </location>
</feature>
<dbReference type="Pfam" id="PF00550">
    <property type="entry name" value="PP-binding"/>
    <property type="match status" value="4"/>
</dbReference>
<dbReference type="InterPro" id="IPR014031">
    <property type="entry name" value="Ketoacyl_synth_C"/>
</dbReference>
<dbReference type="InterPro" id="IPR011032">
    <property type="entry name" value="GroES-like_sf"/>
</dbReference>
<organism evidence="11 12">
    <name type="scientific">Winogradskya humida</name>
    <dbReference type="NCBI Taxonomy" id="113566"/>
    <lineage>
        <taxon>Bacteria</taxon>
        <taxon>Bacillati</taxon>
        <taxon>Actinomycetota</taxon>
        <taxon>Actinomycetes</taxon>
        <taxon>Micromonosporales</taxon>
        <taxon>Micromonosporaceae</taxon>
        <taxon>Winogradskya</taxon>
    </lineage>
</organism>
<dbReference type="Pfam" id="PF02801">
    <property type="entry name" value="Ketoacyl-synt_C"/>
    <property type="match status" value="4"/>
</dbReference>
<dbReference type="InterPro" id="IPR020841">
    <property type="entry name" value="PKS_Beta-ketoAc_synthase_dom"/>
</dbReference>
<dbReference type="InterPro" id="IPR016035">
    <property type="entry name" value="Acyl_Trfase/lysoPLipase"/>
</dbReference>
<dbReference type="SMART" id="SM00823">
    <property type="entry name" value="PKS_PP"/>
    <property type="match status" value="4"/>
</dbReference>
<dbReference type="PROSITE" id="PS00012">
    <property type="entry name" value="PHOSPHOPANTETHEINE"/>
    <property type="match status" value="4"/>
</dbReference>
<dbReference type="InterPro" id="IPR020806">
    <property type="entry name" value="PKS_PP-bd"/>
</dbReference>
<evidence type="ECO:0000256" key="7">
    <source>
        <dbReference type="SAM" id="MobiDB-lite"/>
    </source>
</evidence>
<dbReference type="SMART" id="SM00829">
    <property type="entry name" value="PKS_ER"/>
    <property type="match status" value="1"/>
</dbReference>
<dbReference type="Gene3D" id="1.10.1200.10">
    <property type="entry name" value="ACP-like"/>
    <property type="match status" value="4"/>
</dbReference>
<dbReference type="PROSITE" id="PS52019">
    <property type="entry name" value="PKS_MFAS_DH"/>
    <property type="match status" value="1"/>
</dbReference>
<dbReference type="CDD" id="cd08956">
    <property type="entry name" value="KR_3_FAS_SDR_x"/>
    <property type="match status" value="1"/>
</dbReference>
<dbReference type="SUPFAM" id="SSF50129">
    <property type="entry name" value="GroES-like"/>
    <property type="match status" value="1"/>
</dbReference>
<feature type="domain" description="PKS/mFAS DH" evidence="10">
    <location>
        <begin position="1935"/>
        <end position="2212"/>
    </location>
</feature>
<dbReference type="InterPro" id="IPR016036">
    <property type="entry name" value="Malonyl_transacylase_ACP-bd"/>
</dbReference>
<dbReference type="InterPro" id="IPR041618">
    <property type="entry name" value="PKS_DE"/>
</dbReference>
<name>A0ABQ4A5N1_9ACTN</name>
<dbReference type="CDD" id="cd00833">
    <property type="entry name" value="PKS"/>
    <property type="match status" value="4"/>
</dbReference>
<feature type="domain" description="Ketosynthase family 3 (KS3)" evidence="9">
    <location>
        <begin position="1043"/>
        <end position="1461"/>
    </location>
</feature>
<dbReference type="InterPro" id="IPR032821">
    <property type="entry name" value="PKS_assoc"/>
</dbReference>
<evidence type="ECO:0000313" key="12">
    <source>
        <dbReference type="Proteomes" id="UP000603200"/>
    </source>
</evidence>
<dbReference type="Pfam" id="PF00698">
    <property type="entry name" value="Acyl_transf_1"/>
    <property type="match status" value="4"/>
</dbReference>
<dbReference type="InterPro" id="IPR020843">
    <property type="entry name" value="ER"/>
</dbReference>
<dbReference type="EMBL" id="BOMN01000137">
    <property type="protein sequence ID" value="GIE26143.1"/>
    <property type="molecule type" value="Genomic_DNA"/>
</dbReference>
<keyword evidence="12" id="KW-1185">Reference proteome</keyword>
<dbReference type="SMART" id="SM01294">
    <property type="entry name" value="PKS_PP_betabranch"/>
    <property type="match status" value="3"/>
</dbReference>
<dbReference type="PROSITE" id="PS50075">
    <property type="entry name" value="CARRIER"/>
    <property type="match status" value="4"/>
</dbReference>
<evidence type="ECO:0008006" key="13">
    <source>
        <dbReference type="Google" id="ProtNLM"/>
    </source>
</evidence>
<dbReference type="Proteomes" id="UP000603200">
    <property type="component" value="Unassembled WGS sequence"/>
</dbReference>
<dbReference type="InterPro" id="IPR001227">
    <property type="entry name" value="Ac_transferase_dom_sf"/>
</dbReference>
<dbReference type="InterPro" id="IPR042104">
    <property type="entry name" value="PKS_dehydratase_sf"/>
</dbReference>
<dbReference type="InterPro" id="IPR013968">
    <property type="entry name" value="PKS_KR"/>
</dbReference>
<dbReference type="InterPro" id="IPR036291">
    <property type="entry name" value="NAD(P)-bd_dom_sf"/>
</dbReference>
<feature type="domain" description="Ketosynthase family 3 (KS3)" evidence="9">
    <location>
        <begin position="3137"/>
        <end position="3563"/>
    </location>
</feature>
<dbReference type="Pfam" id="PF08659">
    <property type="entry name" value="KR"/>
    <property type="match status" value="3"/>
</dbReference>
<dbReference type="Gene3D" id="6.10.140.1830">
    <property type="match status" value="1"/>
</dbReference>
<evidence type="ECO:0000313" key="11">
    <source>
        <dbReference type="EMBL" id="GIE26143.1"/>
    </source>
</evidence>
<dbReference type="Gene3D" id="3.40.50.11460">
    <property type="match status" value="1"/>
</dbReference>
<feature type="domain" description="Carrier" evidence="8">
    <location>
        <begin position="3038"/>
        <end position="3113"/>
    </location>
</feature>
<evidence type="ECO:0000259" key="10">
    <source>
        <dbReference type="PROSITE" id="PS52019"/>
    </source>
</evidence>
<proteinExistence type="predicted"/>
<feature type="region of interest" description="N-terminal hotdog fold" evidence="6">
    <location>
        <begin position="1935"/>
        <end position="2059"/>
    </location>
</feature>
<evidence type="ECO:0000259" key="9">
    <source>
        <dbReference type="PROSITE" id="PS52004"/>
    </source>
</evidence>
<dbReference type="Gene3D" id="3.90.180.10">
    <property type="entry name" value="Medium-chain alcohol dehydrogenases, catalytic domain"/>
    <property type="match status" value="1"/>
</dbReference>
<dbReference type="PANTHER" id="PTHR43775:SF51">
    <property type="entry name" value="INACTIVE PHENOLPHTHIOCEROL SYNTHESIS POLYKETIDE SYNTHASE TYPE I PKS1-RELATED"/>
    <property type="match status" value="1"/>
</dbReference>
<dbReference type="InterPro" id="IPR050091">
    <property type="entry name" value="PKS_NRPS_Biosynth_Enz"/>
</dbReference>
<dbReference type="SUPFAM" id="SSF51735">
    <property type="entry name" value="NAD(P)-binding Rossmann-fold domains"/>
    <property type="match status" value="7"/>
</dbReference>
<dbReference type="SMART" id="SM00822">
    <property type="entry name" value="PKS_KR"/>
    <property type="match status" value="3"/>
</dbReference>
<dbReference type="InterPro" id="IPR006162">
    <property type="entry name" value="Ppantetheine_attach_site"/>
</dbReference>
<feature type="domain" description="Carrier" evidence="8">
    <location>
        <begin position="6037"/>
        <end position="6112"/>
    </location>
</feature>